<feature type="compositionally biased region" description="Pro residues" evidence="9">
    <location>
        <begin position="168"/>
        <end position="191"/>
    </location>
</feature>
<evidence type="ECO:0000256" key="4">
    <source>
        <dbReference type="ARBA" id="ARBA00022519"/>
    </source>
</evidence>
<keyword evidence="3" id="KW-1003">Cell membrane</keyword>
<keyword evidence="6" id="KW-0653">Protein transport</keyword>
<keyword evidence="4" id="KW-0997">Cell inner membrane</keyword>
<proteinExistence type="predicted"/>
<evidence type="ECO:0000256" key="5">
    <source>
        <dbReference type="ARBA" id="ARBA00022692"/>
    </source>
</evidence>
<accession>A0ABU8VJS2</accession>
<dbReference type="RefSeq" id="WP_340359138.1">
    <property type="nucleotide sequence ID" value="NZ_JBBKZU010000010.1"/>
</dbReference>
<comment type="subcellular location">
    <subcellularLocation>
        <location evidence="1">Cell inner membrane</location>
    </subcellularLocation>
</comment>
<feature type="compositionally biased region" description="Low complexity" evidence="9">
    <location>
        <begin position="158"/>
        <end position="167"/>
    </location>
</feature>
<organism evidence="11 12">
    <name type="scientific">Variovorax ureilyticus</name>
    <dbReference type="NCBI Taxonomy" id="1836198"/>
    <lineage>
        <taxon>Bacteria</taxon>
        <taxon>Pseudomonadati</taxon>
        <taxon>Pseudomonadota</taxon>
        <taxon>Betaproteobacteria</taxon>
        <taxon>Burkholderiales</taxon>
        <taxon>Comamonadaceae</taxon>
        <taxon>Variovorax</taxon>
    </lineage>
</organism>
<evidence type="ECO:0000256" key="8">
    <source>
        <dbReference type="ARBA" id="ARBA00023136"/>
    </source>
</evidence>
<dbReference type="EMBL" id="JBBKZU010000010">
    <property type="protein sequence ID" value="MEJ8813918.1"/>
    <property type="molecule type" value="Genomic_DNA"/>
</dbReference>
<evidence type="ECO:0000256" key="7">
    <source>
        <dbReference type="ARBA" id="ARBA00022989"/>
    </source>
</evidence>
<evidence type="ECO:0000256" key="6">
    <source>
        <dbReference type="ARBA" id="ARBA00022927"/>
    </source>
</evidence>
<evidence type="ECO:0000313" key="12">
    <source>
        <dbReference type="Proteomes" id="UP001365846"/>
    </source>
</evidence>
<dbReference type="Proteomes" id="UP001365846">
    <property type="component" value="Unassembled WGS sequence"/>
</dbReference>
<evidence type="ECO:0000256" key="2">
    <source>
        <dbReference type="ARBA" id="ARBA00022448"/>
    </source>
</evidence>
<feature type="region of interest" description="Disordered" evidence="9">
    <location>
        <begin position="133"/>
        <end position="206"/>
    </location>
</feature>
<evidence type="ECO:0000256" key="3">
    <source>
        <dbReference type="ARBA" id="ARBA00022475"/>
    </source>
</evidence>
<gene>
    <name evidence="11" type="ORF">WKW77_22720</name>
</gene>
<name>A0ABU8VJS2_9BURK</name>
<dbReference type="InterPro" id="IPR024961">
    <property type="entry name" value="T2SS_GspC_N"/>
</dbReference>
<protein>
    <submittedName>
        <fullName evidence="11">Type II secretion system protein N</fullName>
    </submittedName>
</protein>
<feature type="domain" description="Type II secretion system protein GspC N-terminal" evidence="10">
    <location>
        <begin position="53"/>
        <end position="109"/>
    </location>
</feature>
<feature type="compositionally biased region" description="Low complexity" evidence="9">
    <location>
        <begin position="137"/>
        <end position="151"/>
    </location>
</feature>
<evidence type="ECO:0000256" key="1">
    <source>
        <dbReference type="ARBA" id="ARBA00004533"/>
    </source>
</evidence>
<sequence>MTAGIWALAAASAVFWGLRLTAPSDAVAPPAVVKAPLEPDPAAVAQMLGAISNQPVAATPEAASRFALLGVVADADQQGAALIAVDGKPARPFKVGARVVDGFVLQSVTTRGAALGPSADGKAALTLQLPTRPLAIPSPSRPLQPQQQPALAAPPQPAAVAPQQPALAAPPSPAGAPPAGTAPPPLPPNFPTPGVAPVMPPAAQPS</sequence>
<evidence type="ECO:0000256" key="9">
    <source>
        <dbReference type="SAM" id="MobiDB-lite"/>
    </source>
</evidence>
<keyword evidence="12" id="KW-1185">Reference proteome</keyword>
<keyword evidence="2" id="KW-0813">Transport</keyword>
<evidence type="ECO:0000259" key="10">
    <source>
        <dbReference type="Pfam" id="PF11356"/>
    </source>
</evidence>
<keyword evidence="5" id="KW-0812">Transmembrane</keyword>
<comment type="caution">
    <text evidence="11">The sequence shown here is derived from an EMBL/GenBank/DDBJ whole genome shotgun (WGS) entry which is preliminary data.</text>
</comment>
<reference evidence="11 12" key="1">
    <citation type="submission" date="2024-03" db="EMBL/GenBank/DDBJ databases">
        <title>Novel species of the genus Variovorax.</title>
        <authorList>
            <person name="Liu Q."/>
            <person name="Xin Y.-H."/>
        </authorList>
    </citation>
    <scope>NUCLEOTIDE SEQUENCE [LARGE SCALE GENOMIC DNA]</scope>
    <source>
        <strain evidence="11 12">KACC 18899</strain>
    </source>
</reference>
<dbReference type="Pfam" id="PF11356">
    <property type="entry name" value="T2SSC"/>
    <property type="match status" value="1"/>
</dbReference>
<keyword evidence="7" id="KW-1133">Transmembrane helix</keyword>
<evidence type="ECO:0000313" key="11">
    <source>
        <dbReference type="EMBL" id="MEJ8813918.1"/>
    </source>
</evidence>
<keyword evidence="8" id="KW-0472">Membrane</keyword>